<evidence type="ECO:0000313" key="2">
    <source>
        <dbReference type="Proteomes" id="UP001500729"/>
    </source>
</evidence>
<protein>
    <submittedName>
        <fullName evidence="1">Uncharacterized protein</fullName>
    </submittedName>
</protein>
<organism evidence="1 2">
    <name type="scientific">Saccharopolyspora erythraea</name>
    <name type="common">Streptomyces erythraeus</name>
    <dbReference type="NCBI Taxonomy" id="1836"/>
    <lineage>
        <taxon>Bacteria</taxon>
        <taxon>Bacillati</taxon>
        <taxon>Actinomycetota</taxon>
        <taxon>Actinomycetes</taxon>
        <taxon>Pseudonocardiales</taxon>
        <taxon>Pseudonocardiaceae</taxon>
        <taxon>Saccharopolyspora</taxon>
    </lineage>
</organism>
<accession>A0ABN1DIY7</accession>
<gene>
    <name evidence="1" type="ORF">GCM10009533_49700</name>
</gene>
<dbReference type="Proteomes" id="UP001500729">
    <property type="component" value="Unassembled WGS sequence"/>
</dbReference>
<reference evidence="1 2" key="1">
    <citation type="journal article" date="2019" name="Int. J. Syst. Evol. Microbiol.">
        <title>The Global Catalogue of Microorganisms (GCM) 10K type strain sequencing project: providing services to taxonomists for standard genome sequencing and annotation.</title>
        <authorList>
            <consortium name="The Broad Institute Genomics Platform"/>
            <consortium name="The Broad Institute Genome Sequencing Center for Infectious Disease"/>
            <person name="Wu L."/>
            <person name="Ma J."/>
        </authorList>
    </citation>
    <scope>NUCLEOTIDE SEQUENCE [LARGE SCALE GENOMIC DNA]</scope>
    <source>
        <strain evidence="1 2">JCM 10303</strain>
    </source>
</reference>
<keyword evidence="2" id="KW-1185">Reference proteome</keyword>
<evidence type="ECO:0000313" key="1">
    <source>
        <dbReference type="EMBL" id="GAA0544804.1"/>
    </source>
</evidence>
<proteinExistence type="predicted"/>
<comment type="caution">
    <text evidence="1">The sequence shown here is derived from an EMBL/GenBank/DDBJ whole genome shotgun (WGS) entry which is preliminary data.</text>
</comment>
<dbReference type="EMBL" id="BAAAGS010000038">
    <property type="protein sequence ID" value="GAA0544804.1"/>
    <property type="molecule type" value="Genomic_DNA"/>
</dbReference>
<sequence length="135" mass="15270">MTMRLHTERAQGMVGDHHATFIPTHREDNDTPIVMQVSMSVPVSLEDIEAVFWIAVNGGMLLDERELGNDQYAHEMVLETFLHEGSNRICLAREEIEDIKPGSGDYALLMMIRRRVAELYGRPGVPAPRRALTRA</sequence>
<name>A0ABN1DIY7_SACER</name>